<protein>
    <recommendedName>
        <fullName evidence="2">Ras-associating domain-containing protein</fullName>
    </recommendedName>
</protein>
<feature type="compositionally biased region" description="Pro residues" evidence="1">
    <location>
        <begin position="145"/>
        <end position="158"/>
    </location>
</feature>
<dbReference type="CDD" id="cd17043">
    <property type="entry name" value="RA"/>
    <property type="match status" value="1"/>
</dbReference>
<dbReference type="InterPro" id="IPR029071">
    <property type="entry name" value="Ubiquitin-like_domsf"/>
</dbReference>
<feature type="region of interest" description="Disordered" evidence="1">
    <location>
        <begin position="141"/>
        <end position="175"/>
    </location>
</feature>
<dbReference type="PANTHER" id="PTHR21298:SF2">
    <property type="entry name" value="GH01721P"/>
    <property type="match status" value="1"/>
</dbReference>
<keyword evidence="4" id="KW-1185">Reference proteome</keyword>
<feature type="domain" description="Ras-associating" evidence="2">
    <location>
        <begin position="54"/>
        <end position="145"/>
    </location>
</feature>
<proteinExistence type="predicted"/>
<dbReference type="SUPFAM" id="SSF54236">
    <property type="entry name" value="Ubiquitin-like"/>
    <property type="match status" value="1"/>
</dbReference>
<reference evidence="3 4" key="1">
    <citation type="submission" date="2024-06" db="EMBL/GenBank/DDBJ databases">
        <title>A chromosome-level genome assembly of beet webworm, Loxostege sticticalis.</title>
        <authorList>
            <person name="Zhang Y."/>
        </authorList>
    </citation>
    <scope>NUCLEOTIDE SEQUENCE [LARGE SCALE GENOMIC DNA]</scope>
    <source>
        <strain evidence="3">AQ026</strain>
        <tissue evidence="3">Whole body</tissue>
    </source>
</reference>
<organism evidence="3 4">
    <name type="scientific">Loxostege sticticalis</name>
    <name type="common">Beet webworm moth</name>
    <dbReference type="NCBI Taxonomy" id="481309"/>
    <lineage>
        <taxon>Eukaryota</taxon>
        <taxon>Metazoa</taxon>
        <taxon>Ecdysozoa</taxon>
        <taxon>Arthropoda</taxon>
        <taxon>Hexapoda</taxon>
        <taxon>Insecta</taxon>
        <taxon>Pterygota</taxon>
        <taxon>Neoptera</taxon>
        <taxon>Endopterygota</taxon>
        <taxon>Lepidoptera</taxon>
        <taxon>Glossata</taxon>
        <taxon>Ditrysia</taxon>
        <taxon>Pyraloidea</taxon>
        <taxon>Crambidae</taxon>
        <taxon>Pyraustinae</taxon>
        <taxon>Loxostege</taxon>
    </lineage>
</organism>
<comment type="caution">
    <text evidence="3">The sequence shown here is derived from an EMBL/GenBank/DDBJ whole genome shotgun (WGS) entry which is preliminary data.</text>
</comment>
<evidence type="ECO:0000256" key="1">
    <source>
        <dbReference type="SAM" id="MobiDB-lite"/>
    </source>
</evidence>
<dbReference type="InterPro" id="IPR000159">
    <property type="entry name" value="RA_dom"/>
</dbReference>
<gene>
    <name evidence="3" type="ORF">ABMA27_013633</name>
</gene>
<evidence type="ECO:0000259" key="2">
    <source>
        <dbReference type="PROSITE" id="PS50200"/>
    </source>
</evidence>
<sequence>MRHRDPRLFYLSMEVRVRAAGLRTTLVLDDDARPAALQACHPKGYSKFSLEIRPGGLVKIYDSALMSSSQYKCILTSEQTTADELLAILLHCYDSNEGVERFSLYEVNPAQEQERKLHPDDLPLQVQRAWAPGSACHFRVRRNPRAPPLPPRALPPPDDVSEEDDEPSRALSALSLEADGEKRRYHPVYQYPSISYCKETKNDYLYI</sequence>
<name>A0ABR3IFZ3_LOXSC</name>
<dbReference type="Proteomes" id="UP001549920">
    <property type="component" value="Unassembled WGS sequence"/>
</dbReference>
<dbReference type="EMBL" id="JBEUOH010000004">
    <property type="protein sequence ID" value="KAL0895190.1"/>
    <property type="molecule type" value="Genomic_DNA"/>
</dbReference>
<evidence type="ECO:0000313" key="3">
    <source>
        <dbReference type="EMBL" id="KAL0895190.1"/>
    </source>
</evidence>
<dbReference type="Gene3D" id="3.10.20.90">
    <property type="entry name" value="Phosphatidylinositol 3-kinase Catalytic Subunit, Chain A, domain 1"/>
    <property type="match status" value="1"/>
</dbReference>
<evidence type="ECO:0000313" key="4">
    <source>
        <dbReference type="Proteomes" id="UP001549920"/>
    </source>
</evidence>
<dbReference type="PANTHER" id="PTHR21298">
    <property type="entry name" value="GH01721P"/>
    <property type="match status" value="1"/>
</dbReference>
<dbReference type="PROSITE" id="PS50200">
    <property type="entry name" value="RA"/>
    <property type="match status" value="1"/>
</dbReference>
<dbReference type="Pfam" id="PF00788">
    <property type="entry name" value="RA"/>
    <property type="match status" value="1"/>
</dbReference>
<dbReference type="SMART" id="SM00314">
    <property type="entry name" value="RA"/>
    <property type="match status" value="1"/>
</dbReference>
<accession>A0ABR3IFZ3</accession>